<dbReference type="EMBL" id="DS114052">
    <property type="protein sequence ID" value="EAX91186.1"/>
    <property type="molecule type" value="Genomic_DNA"/>
</dbReference>
<dbReference type="AlphaFoldDB" id="A2FV80"/>
<evidence type="ECO:0000313" key="1">
    <source>
        <dbReference type="EMBL" id="EAX91186.1"/>
    </source>
</evidence>
<proteinExistence type="predicted"/>
<keyword evidence="2" id="KW-1185">Reference proteome</keyword>
<gene>
    <name evidence="1" type="ORF">TVAG_287100</name>
</gene>
<dbReference type="VEuPathDB" id="TrichDB:TVAG_287100"/>
<dbReference type="VEuPathDB" id="TrichDB:TVAGG3_0501970"/>
<accession>A2FV80</accession>
<protein>
    <submittedName>
        <fullName evidence="1">Uncharacterized protein</fullName>
    </submittedName>
</protein>
<dbReference type="InterPro" id="IPR025663">
    <property type="entry name" value="AKAP_28"/>
</dbReference>
<evidence type="ECO:0000313" key="2">
    <source>
        <dbReference type="Proteomes" id="UP000001542"/>
    </source>
</evidence>
<dbReference type="Proteomes" id="UP000001542">
    <property type="component" value="Unassembled WGS sequence"/>
</dbReference>
<dbReference type="OrthoDB" id="10329298at2759"/>
<dbReference type="InParanoid" id="A2FV80"/>
<reference evidence="1" key="1">
    <citation type="submission" date="2006-10" db="EMBL/GenBank/DDBJ databases">
        <authorList>
            <person name="Amadeo P."/>
            <person name="Zhao Q."/>
            <person name="Wortman J."/>
            <person name="Fraser-Liggett C."/>
            <person name="Carlton J."/>
        </authorList>
    </citation>
    <scope>NUCLEOTIDE SEQUENCE</scope>
    <source>
        <strain evidence="1">G3</strain>
    </source>
</reference>
<dbReference type="KEGG" id="tva:4748879"/>
<organism evidence="1 2">
    <name type="scientific">Trichomonas vaginalis (strain ATCC PRA-98 / G3)</name>
    <dbReference type="NCBI Taxonomy" id="412133"/>
    <lineage>
        <taxon>Eukaryota</taxon>
        <taxon>Metamonada</taxon>
        <taxon>Parabasalia</taxon>
        <taxon>Trichomonadida</taxon>
        <taxon>Trichomonadidae</taxon>
        <taxon>Trichomonas</taxon>
    </lineage>
</organism>
<sequence length="104" mass="11698">MSTKALIESWNNGWLASISEPYKDENNNTWLDVKFSQPTNTKPIPTHFVSVRFRVEDGKPVTYLVECDKTEKDISYPITDATLKMYLRIKSKGGACAAALGLIE</sequence>
<dbReference type="Pfam" id="PF14469">
    <property type="entry name" value="AKAP28"/>
    <property type="match status" value="1"/>
</dbReference>
<reference evidence="1" key="2">
    <citation type="journal article" date="2007" name="Science">
        <title>Draft genome sequence of the sexually transmitted pathogen Trichomonas vaginalis.</title>
        <authorList>
            <person name="Carlton J.M."/>
            <person name="Hirt R.P."/>
            <person name="Silva J.C."/>
            <person name="Delcher A.L."/>
            <person name="Schatz M."/>
            <person name="Zhao Q."/>
            <person name="Wortman J.R."/>
            <person name="Bidwell S.L."/>
            <person name="Alsmark U.C.M."/>
            <person name="Besteiro S."/>
            <person name="Sicheritz-Ponten T."/>
            <person name="Noel C.J."/>
            <person name="Dacks J.B."/>
            <person name="Foster P.G."/>
            <person name="Simillion C."/>
            <person name="Van de Peer Y."/>
            <person name="Miranda-Saavedra D."/>
            <person name="Barton G.J."/>
            <person name="Westrop G.D."/>
            <person name="Mueller S."/>
            <person name="Dessi D."/>
            <person name="Fiori P.L."/>
            <person name="Ren Q."/>
            <person name="Paulsen I."/>
            <person name="Zhang H."/>
            <person name="Bastida-Corcuera F.D."/>
            <person name="Simoes-Barbosa A."/>
            <person name="Brown M.T."/>
            <person name="Hayes R.D."/>
            <person name="Mukherjee M."/>
            <person name="Okumura C.Y."/>
            <person name="Schneider R."/>
            <person name="Smith A.J."/>
            <person name="Vanacova S."/>
            <person name="Villalvazo M."/>
            <person name="Haas B.J."/>
            <person name="Pertea M."/>
            <person name="Feldblyum T.V."/>
            <person name="Utterback T.R."/>
            <person name="Shu C.L."/>
            <person name="Osoegawa K."/>
            <person name="de Jong P.J."/>
            <person name="Hrdy I."/>
            <person name="Horvathova L."/>
            <person name="Zubacova Z."/>
            <person name="Dolezal P."/>
            <person name="Malik S.B."/>
            <person name="Logsdon J.M. Jr."/>
            <person name="Henze K."/>
            <person name="Gupta A."/>
            <person name="Wang C.C."/>
            <person name="Dunne R.L."/>
            <person name="Upcroft J.A."/>
            <person name="Upcroft P."/>
            <person name="White O."/>
            <person name="Salzberg S.L."/>
            <person name="Tang P."/>
            <person name="Chiu C.-H."/>
            <person name="Lee Y.-S."/>
            <person name="Embley T.M."/>
            <person name="Coombs G.H."/>
            <person name="Mottram J.C."/>
            <person name="Tachezy J."/>
            <person name="Fraser-Liggett C.M."/>
            <person name="Johnson P.J."/>
        </authorList>
    </citation>
    <scope>NUCLEOTIDE SEQUENCE [LARGE SCALE GENOMIC DNA]</scope>
    <source>
        <strain evidence="1">G3</strain>
    </source>
</reference>
<name>A2FV80_TRIV3</name>
<dbReference type="RefSeq" id="XP_001304116.1">
    <property type="nucleotide sequence ID" value="XM_001304115.1"/>
</dbReference>